<dbReference type="PROSITE" id="PS50088">
    <property type="entry name" value="ANK_REPEAT"/>
    <property type="match status" value="2"/>
</dbReference>
<dbReference type="Proteomes" id="UP001627154">
    <property type="component" value="Unassembled WGS sequence"/>
</dbReference>
<dbReference type="Pfam" id="PF12796">
    <property type="entry name" value="Ank_2"/>
    <property type="match status" value="1"/>
</dbReference>
<dbReference type="SMART" id="SM00248">
    <property type="entry name" value="ANK"/>
    <property type="match status" value="4"/>
</dbReference>
<evidence type="ECO:0000256" key="2">
    <source>
        <dbReference type="ARBA" id="ARBA00023043"/>
    </source>
</evidence>
<feature type="repeat" description="ANK" evidence="3">
    <location>
        <begin position="193"/>
        <end position="226"/>
    </location>
</feature>
<organism evidence="4 5">
    <name type="scientific">Trichogramma kaykai</name>
    <dbReference type="NCBI Taxonomy" id="54128"/>
    <lineage>
        <taxon>Eukaryota</taxon>
        <taxon>Metazoa</taxon>
        <taxon>Ecdysozoa</taxon>
        <taxon>Arthropoda</taxon>
        <taxon>Hexapoda</taxon>
        <taxon>Insecta</taxon>
        <taxon>Pterygota</taxon>
        <taxon>Neoptera</taxon>
        <taxon>Endopterygota</taxon>
        <taxon>Hymenoptera</taxon>
        <taxon>Apocrita</taxon>
        <taxon>Proctotrupomorpha</taxon>
        <taxon>Chalcidoidea</taxon>
        <taxon>Trichogrammatidae</taxon>
        <taxon>Trichogramma</taxon>
    </lineage>
</organism>
<gene>
    <name evidence="4" type="ORF">TKK_007004</name>
</gene>
<dbReference type="Gene3D" id="1.25.40.20">
    <property type="entry name" value="Ankyrin repeat-containing domain"/>
    <property type="match status" value="1"/>
</dbReference>
<feature type="repeat" description="ANK" evidence="3">
    <location>
        <begin position="263"/>
        <end position="290"/>
    </location>
</feature>
<dbReference type="PANTHER" id="PTHR24180:SF45">
    <property type="entry name" value="POLY [ADP-RIBOSE] POLYMERASE TANKYRASE"/>
    <property type="match status" value="1"/>
</dbReference>
<dbReference type="AlphaFoldDB" id="A0ABD2X3I2"/>
<comment type="caution">
    <text evidence="4">The sequence shown here is derived from an EMBL/GenBank/DDBJ whole genome shotgun (WGS) entry which is preliminary data.</text>
</comment>
<dbReference type="PANTHER" id="PTHR24180">
    <property type="entry name" value="CYCLIN-DEPENDENT KINASE INHIBITOR 2C-RELATED"/>
    <property type="match status" value="1"/>
</dbReference>
<dbReference type="InterPro" id="IPR036770">
    <property type="entry name" value="Ankyrin_rpt-contain_sf"/>
</dbReference>
<sequence length="485" mass="56573">MREIWSDDEPEEMHNGELNEPNINKRKLLKLKRLRKKVNWEVGQERLEFLRQHIYPLVSQWEGELPNLRDVFWPEEIDCLLSDSIKEGDRNHNCMRNRFINFMVQTGYKDEPKIDLNGKSIVRRTTPLHHLARSGYSINLFKNLFEIYYTFTVNYVDDTGLTHFHVACMYDEAEIIEQFLLSRHDPNGVVPETGDTPLHLALKYNSCLAVYENLLYYGANPNLANKAGWTPLNIISDDDMMAIFVQLEVLFRPPLMVNKKGKSGRTPLEWAVIKGMPEVVNVLSERGIDIPSFVFPARKDFSGFIQKCRKRWDSGKVRLASGLLSIVESLESNGFRLNRSTSMTIMKLFDEQELFENSSNVEESWYKDDGFAEEAKKIKIRSDLSLYDLTRLRPKEASKKLKYIDYYNFVSPKNVKKLSETHRKACLEHLVEKLSRRFFQVWALCPLMELIHFALPFECCESIVDVLMNRDLYNICLAANSQNPF</sequence>
<keyword evidence="1" id="KW-0677">Repeat</keyword>
<protein>
    <submittedName>
        <fullName evidence="4">Uncharacterized protein</fullName>
    </submittedName>
</protein>
<dbReference type="InterPro" id="IPR051637">
    <property type="entry name" value="Ank_repeat_dom-contain_49"/>
</dbReference>
<accession>A0ABD2X3I2</accession>
<reference evidence="4 5" key="1">
    <citation type="journal article" date="2024" name="bioRxiv">
        <title>A reference genome for Trichogramma kaykai: A tiny desert-dwelling parasitoid wasp with competing sex-ratio distorters.</title>
        <authorList>
            <person name="Culotta J."/>
            <person name="Lindsey A.R."/>
        </authorList>
    </citation>
    <scope>NUCLEOTIDE SEQUENCE [LARGE SCALE GENOMIC DNA]</scope>
    <source>
        <strain evidence="4 5">KSX58</strain>
    </source>
</reference>
<proteinExistence type="predicted"/>
<dbReference type="EMBL" id="JBJJXI010000055">
    <property type="protein sequence ID" value="KAL3399760.1"/>
    <property type="molecule type" value="Genomic_DNA"/>
</dbReference>
<dbReference type="PROSITE" id="PS50297">
    <property type="entry name" value="ANK_REP_REGION"/>
    <property type="match status" value="2"/>
</dbReference>
<dbReference type="SUPFAM" id="SSF48403">
    <property type="entry name" value="Ankyrin repeat"/>
    <property type="match status" value="1"/>
</dbReference>
<evidence type="ECO:0000313" key="4">
    <source>
        <dbReference type="EMBL" id="KAL3399760.1"/>
    </source>
</evidence>
<name>A0ABD2X3I2_9HYME</name>
<dbReference type="InterPro" id="IPR002110">
    <property type="entry name" value="Ankyrin_rpt"/>
</dbReference>
<evidence type="ECO:0000256" key="1">
    <source>
        <dbReference type="ARBA" id="ARBA00022737"/>
    </source>
</evidence>
<evidence type="ECO:0000256" key="3">
    <source>
        <dbReference type="PROSITE-ProRule" id="PRU00023"/>
    </source>
</evidence>
<keyword evidence="5" id="KW-1185">Reference proteome</keyword>
<keyword evidence="2 3" id="KW-0040">ANK repeat</keyword>
<evidence type="ECO:0000313" key="5">
    <source>
        <dbReference type="Proteomes" id="UP001627154"/>
    </source>
</evidence>